<accession>A0AAI9HYS6</accession>
<gene>
    <name evidence="3" type="ORF">JRA39_000724</name>
</gene>
<evidence type="ECO:0000256" key="1">
    <source>
        <dbReference type="SAM" id="MobiDB-lite"/>
    </source>
</evidence>
<protein>
    <recommendedName>
        <fullName evidence="4">Acid shock protein</fullName>
    </recommendedName>
</protein>
<dbReference type="RefSeq" id="WP_154624211.1">
    <property type="nucleotide sequence ID" value="NZ_JALLDV010000001.1"/>
</dbReference>
<sequence length="67" mass="7436">MKRVILLTLCTTLILPTVNVQAAPQHHHPEVKAAASPMKIHKNKKPIPPPKKKKAPKKIKAKTPPRP</sequence>
<name>A0AAI9HYS6_PROST</name>
<proteinExistence type="predicted"/>
<dbReference type="AlphaFoldDB" id="A0AAI9HYS6"/>
<feature type="signal peptide" evidence="2">
    <location>
        <begin position="1"/>
        <end position="22"/>
    </location>
</feature>
<evidence type="ECO:0000256" key="2">
    <source>
        <dbReference type="SAM" id="SignalP"/>
    </source>
</evidence>
<feature type="chain" id="PRO_5042611578" description="Acid shock protein" evidence="2">
    <location>
        <begin position="23"/>
        <end position="67"/>
    </location>
</feature>
<feature type="region of interest" description="Disordered" evidence="1">
    <location>
        <begin position="22"/>
        <end position="67"/>
    </location>
</feature>
<comment type="caution">
    <text evidence="3">The sequence shown here is derived from an EMBL/GenBank/DDBJ whole genome shotgun (WGS) entry which is preliminary data.</text>
</comment>
<dbReference type="EMBL" id="AAZDVE040000003">
    <property type="protein sequence ID" value="EMP9431711.1"/>
    <property type="molecule type" value="Genomic_DNA"/>
</dbReference>
<feature type="compositionally biased region" description="Basic residues" evidence="1">
    <location>
        <begin position="39"/>
        <end position="67"/>
    </location>
</feature>
<evidence type="ECO:0008006" key="4">
    <source>
        <dbReference type="Google" id="ProtNLM"/>
    </source>
</evidence>
<evidence type="ECO:0000313" key="3">
    <source>
        <dbReference type="EMBL" id="EMP9431711.1"/>
    </source>
</evidence>
<keyword evidence="2" id="KW-0732">Signal</keyword>
<reference evidence="3" key="1">
    <citation type="submission" date="2024-02" db="EMBL/GenBank/DDBJ databases">
        <authorList>
            <consortium name="Clinical and Environmental Microbiology Branch: Whole genome sequencing antimicrobial resistance pathogens in the healthcare setting"/>
        </authorList>
    </citation>
    <scope>NUCLEOTIDE SEQUENCE</scope>
    <source>
        <strain evidence="3">2020GO-00142</strain>
    </source>
</reference>
<organism evidence="3">
    <name type="scientific">Providencia stuartii</name>
    <dbReference type="NCBI Taxonomy" id="588"/>
    <lineage>
        <taxon>Bacteria</taxon>
        <taxon>Pseudomonadati</taxon>
        <taxon>Pseudomonadota</taxon>
        <taxon>Gammaproteobacteria</taxon>
        <taxon>Enterobacterales</taxon>
        <taxon>Morganellaceae</taxon>
        <taxon>Providencia</taxon>
    </lineage>
</organism>